<dbReference type="Proteomes" id="UP001500782">
    <property type="component" value="Unassembled WGS sequence"/>
</dbReference>
<dbReference type="EMBL" id="BAAADJ010000019">
    <property type="protein sequence ID" value="GAA0328304.1"/>
    <property type="molecule type" value="Genomic_DNA"/>
</dbReference>
<keyword evidence="1" id="KW-0812">Transmembrane</keyword>
<gene>
    <name evidence="2" type="ORF">GCM10008967_18500</name>
</gene>
<accession>A0ABN0W7U6</accession>
<evidence type="ECO:0000313" key="2">
    <source>
        <dbReference type="EMBL" id="GAA0328304.1"/>
    </source>
</evidence>
<feature type="transmembrane region" description="Helical" evidence="1">
    <location>
        <begin position="83"/>
        <end position="104"/>
    </location>
</feature>
<evidence type="ECO:0000313" key="3">
    <source>
        <dbReference type="Proteomes" id="UP001500782"/>
    </source>
</evidence>
<keyword evidence="1" id="KW-1133">Transmembrane helix</keyword>
<comment type="caution">
    <text evidence="2">The sequence shown here is derived from an EMBL/GenBank/DDBJ whole genome shotgun (WGS) entry which is preliminary data.</text>
</comment>
<name>A0ABN0W7U6_9BACI</name>
<feature type="transmembrane region" description="Helical" evidence="1">
    <location>
        <begin position="34"/>
        <end position="52"/>
    </location>
</feature>
<protein>
    <submittedName>
        <fullName evidence="2">Uncharacterized protein</fullName>
    </submittedName>
</protein>
<keyword evidence="1" id="KW-0472">Membrane</keyword>
<evidence type="ECO:0000256" key="1">
    <source>
        <dbReference type="SAM" id="Phobius"/>
    </source>
</evidence>
<sequence length="126" mass="14601">MSPAVVFLILYPIGMILLAYVLKYLLRKKRKANLLIYVSVYIFSNIAIAFFLRGGFKVSYIVNSGKGFAAFAGFTLDEWLRTILIPHVFTLLYIFLIAVSFVIVRKTMMYRKLNIMEKHEYVEKSS</sequence>
<dbReference type="RefSeq" id="WP_343798429.1">
    <property type="nucleotide sequence ID" value="NZ_BAAADJ010000019.1"/>
</dbReference>
<organism evidence="2 3">
    <name type="scientific">Bacillus carboniphilus</name>
    <dbReference type="NCBI Taxonomy" id="86663"/>
    <lineage>
        <taxon>Bacteria</taxon>
        <taxon>Bacillati</taxon>
        <taxon>Bacillota</taxon>
        <taxon>Bacilli</taxon>
        <taxon>Bacillales</taxon>
        <taxon>Bacillaceae</taxon>
        <taxon>Bacillus</taxon>
    </lineage>
</organism>
<reference evidence="2 3" key="1">
    <citation type="journal article" date="2019" name="Int. J. Syst. Evol. Microbiol.">
        <title>The Global Catalogue of Microorganisms (GCM) 10K type strain sequencing project: providing services to taxonomists for standard genome sequencing and annotation.</title>
        <authorList>
            <consortium name="The Broad Institute Genomics Platform"/>
            <consortium name="The Broad Institute Genome Sequencing Center for Infectious Disease"/>
            <person name="Wu L."/>
            <person name="Ma J."/>
        </authorList>
    </citation>
    <scope>NUCLEOTIDE SEQUENCE [LARGE SCALE GENOMIC DNA]</scope>
    <source>
        <strain evidence="2 3">JCM 9731</strain>
    </source>
</reference>
<keyword evidence="3" id="KW-1185">Reference proteome</keyword>
<feature type="transmembrane region" description="Helical" evidence="1">
    <location>
        <begin position="6"/>
        <end position="22"/>
    </location>
</feature>
<proteinExistence type="predicted"/>